<proteinExistence type="predicted"/>
<dbReference type="Proteomes" id="UP001050691">
    <property type="component" value="Unassembled WGS sequence"/>
</dbReference>
<protein>
    <recommendedName>
        <fullName evidence="3">Fe2OG dioxygenase domain-containing protein</fullName>
    </recommendedName>
</protein>
<dbReference type="SUPFAM" id="SSF51197">
    <property type="entry name" value="Clavaminate synthase-like"/>
    <property type="match status" value="1"/>
</dbReference>
<dbReference type="Gene3D" id="2.60.120.330">
    <property type="entry name" value="B-lactam Antibiotic, Isopenicillin N Synthase, Chain"/>
    <property type="match status" value="1"/>
</dbReference>
<dbReference type="AlphaFoldDB" id="A0AAV5A8J0"/>
<dbReference type="EMBL" id="BPWL01000004">
    <property type="protein sequence ID" value="GJJ09559.1"/>
    <property type="molecule type" value="Genomic_DNA"/>
</dbReference>
<reference evidence="1" key="1">
    <citation type="submission" date="2021-10" db="EMBL/GenBank/DDBJ databases">
        <title>De novo Genome Assembly of Clathrus columnatus (Basidiomycota, Fungi) Using Illumina and Nanopore Sequence Data.</title>
        <authorList>
            <person name="Ogiso-Tanaka E."/>
            <person name="Itagaki H."/>
            <person name="Hosoya T."/>
            <person name="Hosaka K."/>
        </authorList>
    </citation>
    <scope>NUCLEOTIDE SEQUENCE</scope>
    <source>
        <strain evidence="1">MO-923</strain>
    </source>
</reference>
<evidence type="ECO:0000313" key="1">
    <source>
        <dbReference type="EMBL" id="GJJ09559.1"/>
    </source>
</evidence>
<evidence type="ECO:0008006" key="3">
    <source>
        <dbReference type="Google" id="ProtNLM"/>
    </source>
</evidence>
<name>A0AAV5A8J0_9AGAM</name>
<evidence type="ECO:0000313" key="2">
    <source>
        <dbReference type="Proteomes" id="UP001050691"/>
    </source>
</evidence>
<dbReference type="PANTHER" id="PTHR48420:SF1">
    <property type="entry name" value="NON-HAEM DIOXYGENASE N-TERMINAL DOMAIN-CONTAINING PROTEIN"/>
    <property type="match status" value="1"/>
</dbReference>
<accession>A0AAV5A8J0</accession>
<organism evidence="1 2">
    <name type="scientific">Clathrus columnatus</name>
    <dbReference type="NCBI Taxonomy" id="1419009"/>
    <lineage>
        <taxon>Eukaryota</taxon>
        <taxon>Fungi</taxon>
        <taxon>Dikarya</taxon>
        <taxon>Basidiomycota</taxon>
        <taxon>Agaricomycotina</taxon>
        <taxon>Agaricomycetes</taxon>
        <taxon>Phallomycetidae</taxon>
        <taxon>Phallales</taxon>
        <taxon>Clathraceae</taxon>
        <taxon>Clathrus</taxon>
    </lineage>
</organism>
<sequence length="354" mass="39566">MQQKIQLSPEGAVVIPYNRLVANPDSLQEAIAKGFGSDPSCLGLIIISDLPEDFKWLRERLMLLGDEFASLPESIREKYADERRNNERQTRSICIFLANPCPRIDIFVDFLKGSFYANPILDEANVGLDQIIEFPEYYSRNIWPVEPDVWDFEEAFKGLGRFVFRVGRELANACQSFAASHLVDQAIPLADLISPNTTKARLLHYFPPPLEKLPKEDEPFDSWCGFHLDHSLLTGLCSAMYLYHGENGTRKICSAPSPQSGLYIKTRGGDLIKVSIPPNCLAFQTGEALELATNGKLRATPHCVRVGGGPHAEQISRETFAVFMQPDSDVQIGPSDTFGSFSKRVLSEHYNIPS</sequence>
<comment type="caution">
    <text evidence="1">The sequence shown here is derived from an EMBL/GenBank/DDBJ whole genome shotgun (WGS) entry which is preliminary data.</text>
</comment>
<keyword evidence="2" id="KW-1185">Reference proteome</keyword>
<dbReference type="PANTHER" id="PTHR48420">
    <property type="entry name" value="NON-HAEM DIOXYGENASE N-TERMINAL DOMAIN-CONTAINING PROTEIN"/>
    <property type="match status" value="1"/>
</dbReference>
<gene>
    <name evidence="1" type="ORF">Clacol_003782</name>
</gene>
<dbReference type="InterPro" id="IPR027443">
    <property type="entry name" value="IPNS-like_sf"/>
</dbReference>